<keyword evidence="1 2" id="KW-0732">Signal</keyword>
<dbReference type="EMBL" id="CP036434">
    <property type="protein sequence ID" value="QDV07949.1"/>
    <property type="molecule type" value="Genomic_DNA"/>
</dbReference>
<dbReference type="Proteomes" id="UP000320390">
    <property type="component" value="Chromosome"/>
</dbReference>
<sequence precursor="true">MAHVAALLCSILLLTACSGGSVDDTPGEPPLVGAALVGATQDRDFDPSGATLVVEFDGAMNTEDMETASHFGVTSGAVLSAVQIEPSKVRLTLSAPVLPGETLVIVEPGMRDAQGRASEGTTGRAITSTDVDPPVAARIAGVTVSGLNNDQATVEFDDLMVAPDVVRVDSWNLESPVGSPVDLSRAIIEYDEAARRATITLGGGQNLTTGAEISAVLTTMRDVGGNTIASTSFGSDAVSSLVIGDTVAPRLLSVFPGEAANTLRFVFDEPVQFVRTTDLISSTPIHGTRVELVQASAPGVTQQPIASSSVIDKLGAEVTFSVAPQAGDLATIAGVADLAGNVMLPVLEAVVEARDPIGPGLFVGSTELIAYEGERNDVFRMTFDKPLHPDGLFLDYRYGLLEYFFVNTLGAKASFDGDREITFLLRGPIDHEILVNSRYLLAVVGNRSRQGVPIETTTYEYVVTPTGDTTPPSLTAARLSPTSPNLVLVEFSEALGEAEAVALTGYALDGAAPTSASLVSPRVVALDFPSAPVLGQTLTVQASVLRDRARNQASALASVAVQGADTVPPSITGVSATAKPGTEADEIVLQFSELIDPDSVLDPASILVTVGSSTATLEGAELIYQSSGNTLTAELPDSLLLPFGEALNVEVADLRDVAGNVATAASGAATVAGDHAEPSSLAAFVNYRESTAGTVIEVTPNEPLRAAATGAGAWSASGGQGVLEVMALGFDRFRLTLSAPLAPNDTLSLNGATDLAGNTASGALTVDPVE</sequence>
<dbReference type="AlphaFoldDB" id="A0A518EV28"/>
<protein>
    <recommendedName>
        <fullName evidence="5">SbsA Ig-like domain-containing protein</fullName>
    </recommendedName>
</protein>
<evidence type="ECO:0000313" key="3">
    <source>
        <dbReference type="EMBL" id="QDV07949.1"/>
    </source>
</evidence>
<gene>
    <name evidence="3" type="ORF">Poly30_34850</name>
</gene>
<feature type="signal peptide" evidence="2">
    <location>
        <begin position="1"/>
        <end position="21"/>
    </location>
</feature>
<evidence type="ECO:0008006" key="5">
    <source>
        <dbReference type="Google" id="ProtNLM"/>
    </source>
</evidence>
<dbReference type="Gene3D" id="2.60.40.1220">
    <property type="match status" value="1"/>
</dbReference>
<accession>A0A518EV28</accession>
<dbReference type="RefSeq" id="WP_419190293.1">
    <property type="nucleotide sequence ID" value="NZ_CP036434.1"/>
</dbReference>
<evidence type="ECO:0000256" key="2">
    <source>
        <dbReference type="SAM" id="SignalP"/>
    </source>
</evidence>
<organism evidence="3 4">
    <name type="scientific">Saltatorellus ferox</name>
    <dbReference type="NCBI Taxonomy" id="2528018"/>
    <lineage>
        <taxon>Bacteria</taxon>
        <taxon>Pseudomonadati</taxon>
        <taxon>Planctomycetota</taxon>
        <taxon>Planctomycetia</taxon>
        <taxon>Planctomycetia incertae sedis</taxon>
        <taxon>Saltatorellus</taxon>
    </lineage>
</organism>
<evidence type="ECO:0000256" key="1">
    <source>
        <dbReference type="ARBA" id="ARBA00022729"/>
    </source>
</evidence>
<dbReference type="InterPro" id="IPR014755">
    <property type="entry name" value="Cu-Rt/internalin_Ig-like"/>
</dbReference>
<proteinExistence type="predicted"/>
<reference evidence="3 4" key="1">
    <citation type="submission" date="2019-02" db="EMBL/GenBank/DDBJ databases">
        <title>Deep-cultivation of Planctomycetes and their phenomic and genomic characterization uncovers novel biology.</title>
        <authorList>
            <person name="Wiegand S."/>
            <person name="Jogler M."/>
            <person name="Boedeker C."/>
            <person name="Pinto D."/>
            <person name="Vollmers J."/>
            <person name="Rivas-Marin E."/>
            <person name="Kohn T."/>
            <person name="Peeters S.H."/>
            <person name="Heuer A."/>
            <person name="Rast P."/>
            <person name="Oberbeckmann S."/>
            <person name="Bunk B."/>
            <person name="Jeske O."/>
            <person name="Meyerdierks A."/>
            <person name="Storesund J.E."/>
            <person name="Kallscheuer N."/>
            <person name="Luecker S."/>
            <person name="Lage O.M."/>
            <person name="Pohl T."/>
            <person name="Merkel B.J."/>
            <person name="Hornburger P."/>
            <person name="Mueller R.-W."/>
            <person name="Bruemmer F."/>
            <person name="Labrenz M."/>
            <person name="Spormann A.M."/>
            <person name="Op den Camp H."/>
            <person name="Overmann J."/>
            <person name="Amann R."/>
            <person name="Jetten M.S.M."/>
            <person name="Mascher T."/>
            <person name="Medema M.H."/>
            <person name="Devos D.P."/>
            <person name="Kaster A.-K."/>
            <person name="Ovreas L."/>
            <person name="Rohde M."/>
            <person name="Galperin M.Y."/>
            <person name="Jogler C."/>
        </authorList>
    </citation>
    <scope>NUCLEOTIDE SEQUENCE [LARGE SCALE GENOMIC DNA]</scope>
    <source>
        <strain evidence="3 4">Poly30</strain>
    </source>
</reference>
<name>A0A518EV28_9BACT</name>
<keyword evidence="4" id="KW-1185">Reference proteome</keyword>
<evidence type="ECO:0000313" key="4">
    <source>
        <dbReference type="Proteomes" id="UP000320390"/>
    </source>
</evidence>
<feature type="chain" id="PRO_5021835859" description="SbsA Ig-like domain-containing protein" evidence="2">
    <location>
        <begin position="22"/>
        <end position="770"/>
    </location>
</feature>